<dbReference type="HOGENOM" id="CLU_2804944_0_0_9"/>
<name>B1C484_9FIRM</name>
<organism evidence="1 2">
    <name type="scientific">Thomasclavelia spiroformis DSM 1552</name>
    <dbReference type="NCBI Taxonomy" id="428126"/>
    <lineage>
        <taxon>Bacteria</taxon>
        <taxon>Bacillati</taxon>
        <taxon>Bacillota</taxon>
        <taxon>Erysipelotrichia</taxon>
        <taxon>Erysipelotrichales</taxon>
        <taxon>Coprobacillaceae</taxon>
        <taxon>Thomasclavelia</taxon>
    </lineage>
</organism>
<reference evidence="1" key="2">
    <citation type="submission" date="2014-06" db="EMBL/GenBank/DDBJ databases">
        <title>Draft genome sequence of Clostridium spiroforme (DSM 1552).</title>
        <authorList>
            <person name="Sudarsanam P."/>
            <person name="Ley R."/>
            <person name="Guruge J."/>
            <person name="Turnbaugh P.J."/>
            <person name="Mahowald M."/>
            <person name="Liep D."/>
            <person name="Gordon J."/>
        </authorList>
    </citation>
    <scope>NUCLEOTIDE SEQUENCE</scope>
    <source>
        <strain evidence="1">DSM 1552</strain>
    </source>
</reference>
<accession>B1C484</accession>
<dbReference type="Proteomes" id="UP000004910">
    <property type="component" value="Unassembled WGS sequence"/>
</dbReference>
<evidence type="ECO:0000313" key="1">
    <source>
        <dbReference type="EMBL" id="EDS74467.1"/>
    </source>
</evidence>
<dbReference type="AlphaFoldDB" id="B1C484"/>
<comment type="caution">
    <text evidence="1">The sequence shown here is derived from an EMBL/GenBank/DDBJ whole genome shotgun (WGS) entry which is preliminary data.</text>
</comment>
<reference evidence="1" key="1">
    <citation type="submission" date="2008-02" db="EMBL/GenBank/DDBJ databases">
        <authorList>
            <person name="Fulton L."/>
            <person name="Clifton S."/>
            <person name="Fulton B."/>
            <person name="Xu J."/>
            <person name="Minx P."/>
            <person name="Pepin K.H."/>
            <person name="Johnson M."/>
            <person name="Thiruvilangam P."/>
            <person name="Bhonagiri V."/>
            <person name="Nash W.E."/>
            <person name="Mardis E.R."/>
            <person name="Wilson R.K."/>
        </authorList>
    </citation>
    <scope>NUCLEOTIDE SEQUENCE [LARGE SCALE GENOMIC DNA]</scope>
    <source>
        <strain evidence="1">DSM 1552</strain>
    </source>
</reference>
<proteinExistence type="predicted"/>
<sequence>MSTHILFLLVRPHIYTSIFRLFAGSLPSLTGDLYCPVFFLTLLSAPFIRKSLDMTYDDNITYKALFH</sequence>
<protein>
    <submittedName>
        <fullName evidence="1">Uncharacterized protein</fullName>
    </submittedName>
</protein>
<gene>
    <name evidence="1" type="ORF">CLOSPI_02051</name>
</gene>
<keyword evidence="2" id="KW-1185">Reference proteome</keyword>
<dbReference type="EMBL" id="ABIK02000014">
    <property type="protein sequence ID" value="EDS74467.1"/>
    <property type="molecule type" value="Genomic_DNA"/>
</dbReference>
<evidence type="ECO:0000313" key="2">
    <source>
        <dbReference type="Proteomes" id="UP000004910"/>
    </source>
</evidence>